<keyword evidence="3" id="KW-1185">Reference proteome</keyword>
<accession>S7ZFF7</accession>
<dbReference type="Proteomes" id="UP000019376">
    <property type="component" value="Unassembled WGS sequence"/>
</dbReference>
<feature type="region of interest" description="Disordered" evidence="1">
    <location>
        <begin position="1"/>
        <end position="25"/>
    </location>
</feature>
<sequence>MTTDLPRQRRSDNGENPVADEKLASLNDKADTIEAGLAKATRLIAETKVELEKMAKILDKSLSGLERKSQRGK</sequence>
<dbReference type="EMBL" id="KB644411">
    <property type="protein sequence ID" value="EPS29400.1"/>
    <property type="molecule type" value="Genomic_DNA"/>
</dbReference>
<name>S7ZFF7_PENO1</name>
<organism evidence="2 3">
    <name type="scientific">Penicillium oxalicum (strain 114-2 / CGMCC 5302)</name>
    <name type="common">Penicillium decumbens</name>
    <dbReference type="NCBI Taxonomy" id="933388"/>
    <lineage>
        <taxon>Eukaryota</taxon>
        <taxon>Fungi</taxon>
        <taxon>Dikarya</taxon>
        <taxon>Ascomycota</taxon>
        <taxon>Pezizomycotina</taxon>
        <taxon>Eurotiomycetes</taxon>
        <taxon>Eurotiomycetidae</taxon>
        <taxon>Eurotiales</taxon>
        <taxon>Aspergillaceae</taxon>
        <taxon>Penicillium</taxon>
    </lineage>
</organism>
<evidence type="ECO:0000256" key="1">
    <source>
        <dbReference type="SAM" id="MobiDB-lite"/>
    </source>
</evidence>
<proteinExistence type="predicted"/>
<reference evidence="2 3" key="1">
    <citation type="journal article" date="2013" name="PLoS ONE">
        <title>Genomic and secretomic analyses reveal unique features of the lignocellulolytic enzyme system of Penicillium decumbens.</title>
        <authorList>
            <person name="Liu G."/>
            <person name="Zhang L."/>
            <person name="Wei X."/>
            <person name="Zou G."/>
            <person name="Qin Y."/>
            <person name="Ma L."/>
            <person name="Li J."/>
            <person name="Zheng H."/>
            <person name="Wang S."/>
            <person name="Wang C."/>
            <person name="Xun L."/>
            <person name="Zhao G.-P."/>
            <person name="Zhou Z."/>
            <person name="Qu Y."/>
        </authorList>
    </citation>
    <scope>NUCLEOTIDE SEQUENCE [LARGE SCALE GENOMIC DNA]</scope>
    <source>
        <strain evidence="3">114-2 / CGMCC 5302</strain>
    </source>
</reference>
<dbReference type="AlphaFoldDB" id="S7ZFF7"/>
<protein>
    <submittedName>
        <fullName evidence="2">Uncharacterized protein</fullName>
    </submittedName>
</protein>
<evidence type="ECO:0000313" key="2">
    <source>
        <dbReference type="EMBL" id="EPS29400.1"/>
    </source>
</evidence>
<dbReference type="HOGENOM" id="CLU_2705621_0_0_1"/>
<evidence type="ECO:0000313" key="3">
    <source>
        <dbReference type="Proteomes" id="UP000019376"/>
    </source>
</evidence>
<gene>
    <name evidence="2" type="ORF">PDE_04349</name>
</gene>